<evidence type="ECO:0000313" key="3">
    <source>
        <dbReference type="Proteomes" id="UP000563524"/>
    </source>
</evidence>
<dbReference type="Proteomes" id="UP000563524">
    <property type="component" value="Unassembled WGS sequence"/>
</dbReference>
<name>A0A840HYA7_9PROT</name>
<dbReference type="AlphaFoldDB" id="A0A840HYA7"/>
<reference evidence="2 3" key="1">
    <citation type="submission" date="2020-08" db="EMBL/GenBank/DDBJ databases">
        <title>Genomic Encyclopedia of Type Strains, Phase IV (KMG-IV): sequencing the most valuable type-strain genomes for metagenomic binning, comparative biology and taxonomic classification.</title>
        <authorList>
            <person name="Goeker M."/>
        </authorList>
    </citation>
    <scope>NUCLEOTIDE SEQUENCE [LARGE SCALE GENOMIC DNA]</scope>
    <source>
        <strain evidence="2 3">DSM 102850</strain>
    </source>
</reference>
<feature type="transmembrane region" description="Helical" evidence="1">
    <location>
        <begin position="129"/>
        <end position="150"/>
    </location>
</feature>
<proteinExistence type="predicted"/>
<sequence length="181" mass="19282">MTGPGGAATPRRMDADTLPLATDALTVAAVIQLSVAPVFLLAGVGAILNVMTQRLARVIDRARKIETLLEEGEGPEETRRHRRELAALSRRMTLINGAIGSSAAAALAVCSVVALLFVGDLLGLDLNVLIAILFVATMGLLMTGLTLLLLEISVAMGSVRVRTELLMDRQDRQDRRQGKEA</sequence>
<evidence type="ECO:0000256" key="1">
    <source>
        <dbReference type="SAM" id="Phobius"/>
    </source>
</evidence>
<accession>A0A840HYA7</accession>
<keyword evidence="1" id="KW-0812">Transmembrane</keyword>
<dbReference type="Pfam" id="PF11026">
    <property type="entry name" value="DUF2721"/>
    <property type="match status" value="1"/>
</dbReference>
<protein>
    <submittedName>
        <fullName evidence="2">Putative membrane protein</fullName>
    </submittedName>
</protein>
<dbReference type="EMBL" id="JACHOB010000001">
    <property type="protein sequence ID" value="MBB4657836.1"/>
    <property type="molecule type" value="Genomic_DNA"/>
</dbReference>
<keyword evidence="1" id="KW-0472">Membrane</keyword>
<evidence type="ECO:0000313" key="2">
    <source>
        <dbReference type="EMBL" id="MBB4657836.1"/>
    </source>
</evidence>
<comment type="caution">
    <text evidence="2">The sequence shown here is derived from an EMBL/GenBank/DDBJ whole genome shotgun (WGS) entry which is preliminary data.</text>
</comment>
<organism evidence="2 3">
    <name type="scientific">Parvularcula dongshanensis</name>
    <dbReference type="NCBI Taxonomy" id="1173995"/>
    <lineage>
        <taxon>Bacteria</taxon>
        <taxon>Pseudomonadati</taxon>
        <taxon>Pseudomonadota</taxon>
        <taxon>Alphaproteobacteria</taxon>
        <taxon>Parvularculales</taxon>
        <taxon>Parvularculaceae</taxon>
        <taxon>Parvularcula</taxon>
    </lineage>
</organism>
<dbReference type="InterPro" id="IPR021279">
    <property type="entry name" value="DUF2721"/>
</dbReference>
<dbReference type="RefSeq" id="WP_183815242.1">
    <property type="nucleotide sequence ID" value="NZ_JACHOB010000001.1"/>
</dbReference>
<gene>
    <name evidence="2" type="ORF">GGQ59_000336</name>
</gene>
<keyword evidence="1" id="KW-1133">Transmembrane helix</keyword>
<feature type="transmembrane region" description="Helical" evidence="1">
    <location>
        <begin position="24"/>
        <end position="51"/>
    </location>
</feature>
<feature type="transmembrane region" description="Helical" evidence="1">
    <location>
        <begin position="93"/>
        <end position="117"/>
    </location>
</feature>
<keyword evidence="3" id="KW-1185">Reference proteome</keyword>